<accession>A0A916DV19</accession>
<dbReference type="Pfam" id="PF11860">
    <property type="entry name" value="Muramidase"/>
    <property type="match status" value="1"/>
</dbReference>
<dbReference type="InterPro" id="IPR002477">
    <property type="entry name" value="Peptidoglycan-bd-like"/>
</dbReference>
<dbReference type="Pfam" id="PF01471">
    <property type="entry name" value="PG_binding_1"/>
    <property type="match status" value="3"/>
</dbReference>
<feature type="compositionally biased region" description="Low complexity" evidence="1">
    <location>
        <begin position="130"/>
        <end position="151"/>
    </location>
</feature>
<feature type="domain" description="Peptidoglycan binding-like" evidence="2">
    <location>
        <begin position="284"/>
        <end position="326"/>
    </location>
</feature>
<sequence>MDFSKKVIELRKAIRQFMQVHNNPHDTSKFNEIADQLNSLDQTLKGGRDVTPTPNNKIDASVGEKGTNKVDDVKVVQQLLNNHGASLKVDGDAGPSTIKAIKAFQAKLGTKNPDGRVDPNGFTWGHLTASSSNTTDNSSTTPTTNDTTPTTQTINKSVGKNGDNNVDDVKVVQQLLNDHGASLTVDGDAGPSTIKAIKAFQAKLGTKNPDGRVDPNGFTWGHLTQKAVKKNQETAKPTEKSNTTEETSSRSPETSTSSEETSSTSVTTTNIKGSVGKNGDNNIDDVKVVQQLLNNHGASLKVDGDAGPSTIKAIKNFQSIIGLPDFSGLIEPNSFTWEKLNKDKDDHRLDQQTVSTGDEPIPEELSVTSKITKSVGHKGANLPEDVLLVHKLLIKFNLKLEESSTVTVRLISAIKRFQKEYVGSRNPDGRIDPNGKTWNTLLGIGRIRGGIYKVAKKFDIEPAVILAIQAVESGGNGFLADGRPKILFEGHIFWRELKKAGKDPAALRPGNENIIYSKWTKANYKFGVKEYDRLALAEKIDKIAALKSASWGEFQIMGFNHASAGYSDVESFVEAMYKPGANQLGGLMGFLKDNNLLRHVRGESKNWAALAKGYNGPAYAENKYDIKLERAYERFSKILL</sequence>
<evidence type="ECO:0000259" key="2">
    <source>
        <dbReference type="Pfam" id="PF01471"/>
    </source>
</evidence>
<evidence type="ECO:0000313" key="5">
    <source>
        <dbReference type="Proteomes" id="UP001060919"/>
    </source>
</evidence>
<protein>
    <submittedName>
        <fullName evidence="4">N-acetylmuramidase domain-containing protein</fullName>
    </submittedName>
</protein>
<feature type="domain" description="N-acetylmuramidase" evidence="3">
    <location>
        <begin position="461"/>
        <end position="635"/>
    </location>
</feature>
<dbReference type="RefSeq" id="WP_264788559.1">
    <property type="nucleotide sequence ID" value="NZ_AP026867.1"/>
</dbReference>
<feature type="region of interest" description="Disordered" evidence="1">
    <location>
        <begin position="227"/>
        <end position="282"/>
    </location>
</feature>
<dbReference type="Proteomes" id="UP001060919">
    <property type="component" value="Chromosome"/>
</dbReference>
<proteinExistence type="predicted"/>
<dbReference type="SUPFAM" id="SSF47090">
    <property type="entry name" value="PGBD-like"/>
    <property type="match status" value="3"/>
</dbReference>
<dbReference type="InterPro" id="IPR036365">
    <property type="entry name" value="PGBD-like_sf"/>
</dbReference>
<gene>
    <name evidence="4" type="ORF">AsAng_0040020</name>
</gene>
<name>A0A916DV19_9BACT</name>
<feature type="domain" description="Peptidoglycan binding-like" evidence="2">
    <location>
        <begin position="167"/>
        <end position="216"/>
    </location>
</feature>
<feature type="region of interest" description="Disordered" evidence="1">
    <location>
        <begin position="45"/>
        <end position="64"/>
    </location>
</feature>
<evidence type="ECO:0000313" key="4">
    <source>
        <dbReference type="EMBL" id="BDS13272.1"/>
    </source>
</evidence>
<dbReference type="InterPro" id="IPR024408">
    <property type="entry name" value="Muramidase"/>
</dbReference>
<feature type="region of interest" description="Disordered" evidence="1">
    <location>
        <begin position="109"/>
        <end position="165"/>
    </location>
</feature>
<feature type="domain" description="Peptidoglycan binding-like" evidence="2">
    <location>
        <begin position="71"/>
        <end position="120"/>
    </location>
</feature>
<dbReference type="KEGG" id="aup:AsAng_0040020"/>
<evidence type="ECO:0000259" key="3">
    <source>
        <dbReference type="Pfam" id="PF11860"/>
    </source>
</evidence>
<feature type="compositionally biased region" description="Basic and acidic residues" evidence="1">
    <location>
        <begin position="230"/>
        <end position="243"/>
    </location>
</feature>
<keyword evidence="5" id="KW-1185">Reference proteome</keyword>
<feature type="compositionally biased region" description="Low complexity" evidence="1">
    <location>
        <begin position="244"/>
        <end position="269"/>
    </location>
</feature>
<dbReference type="AlphaFoldDB" id="A0A916DV19"/>
<evidence type="ECO:0000256" key="1">
    <source>
        <dbReference type="SAM" id="MobiDB-lite"/>
    </source>
</evidence>
<dbReference type="InterPro" id="IPR036366">
    <property type="entry name" value="PGBDSf"/>
</dbReference>
<reference evidence="4" key="1">
    <citation type="submission" date="2022-09" db="EMBL/GenBank/DDBJ databases">
        <title>Aureispira anguillicida sp. nov., isolated from Leptocephalus of Japanese eel Anguilla japonica.</title>
        <authorList>
            <person name="Yuasa K."/>
            <person name="Mekata T."/>
            <person name="Ikunari K."/>
        </authorList>
    </citation>
    <scope>NUCLEOTIDE SEQUENCE</scope>
    <source>
        <strain evidence="4">EL160426</strain>
    </source>
</reference>
<dbReference type="Gene3D" id="1.10.101.10">
    <property type="entry name" value="PGBD-like superfamily/PGBD"/>
    <property type="match status" value="3"/>
</dbReference>
<dbReference type="EMBL" id="AP026867">
    <property type="protein sequence ID" value="BDS13272.1"/>
    <property type="molecule type" value="Genomic_DNA"/>
</dbReference>
<organism evidence="4 5">
    <name type="scientific">Aureispira anguillae</name>
    <dbReference type="NCBI Taxonomy" id="2864201"/>
    <lineage>
        <taxon>Bacteria</taxon>
        <taxon>Pseudomonadati</taxon>
        <taxon>Bacteroidota</taxon>
        <taxon>Saprospiria</taxon>
        <taxon>Saprospirales</taxon>
        <taxon>Saprospiraceae</taxon>
        <taxon>Aureispira</taxon>
    </lineage>
</organism>